<gene>
    <name evidence="2" type="ORF">DSM25559_5263</name>
</gene>
<name>A0A1R3U371_9HYPH</name>
<dbReference type="Proteomes" id="UP000187891">
    <property type="component" value="Unassembled WGS sequence"/>
</dbReference>
<dbReference type="EMBL" id="FMUE01000026">
    <property type="protein sequence ID" value="SCX35990.1"/>
    <property type="molecule type" value="Genomic_DNA"/>
</dbReference>
<evidence type="ECO:0000313" key="3">
    <source>
        <dbReference type="Proteomes" id="UP000187891"/>
    </source>
</evidence>
<evidence type="ECO:0000313" key="2">
    <source>
        <dbReference type="EMBL" id="SCX35990.1"/>
    </source>
</evidence>
<reference evidence="3" key="1">
    <citation type="submission" date="2016-10" db="EMBL/GenBank/DDBJ databases">
        <authorList>
            <person name="Wibberg D."/>
        </authorList>
    </citation>
    <scope>NUCLEOTIDE SEQUENCE [LARGE SCALE GENOMIC DNA]</scope>
</reference>
<feature type="region of interest" description="Disordered" evidence="1">
    <location>
        <begin position="1"/>
        <end position="22"/>
    </location>
</feature>
<proteinExistence type="predicted"/>
<organism evidence="2 3">
    <name type="scientific">Agrobacterium rosae</name>
    <dbReference type="NCBI Taxonomy" id="1972867"/>
    <lineage>
        <taxon>Bacteria</taxon>
        <taxon>Pseudomonadati</taxon>
        <taxon>Pseudomonadota</taxon>
        <taxon>Alphaproteobacteria</taxon>
        <taxon>Hyphomicrobiales</taxon>
        <taxon>Rhizobiaceae</taxon>
        <taxon>Rhizobium/Agrobacterium group</taxon>
        <taxon>Agrobacterium</taxon>
    </lineage>
</organism>
<sequence length="71" mass="7982">MAHPHSSHGAHRDYRMTRQSNELAKFIDHKMIKQASKPASSKALPKGDDQLDSLLDQLALVEAKANSRKHH</sequence>
<dbReference type="AlphaFoldDB" id="A0A1R3U371"/>
<evidence type="ECO:0000256" key="1">
    <source>
        <dbReference type="SAM" id="MobiDB-lite"/>
    </source>
</evidence>
<accession>A0A1R3U371</accession>
<dbReference type="STRING" id="1907666.DSM25559_5263"/>
<protein>
    <submittedName>
        <fullName evidence="2">Uncharacterized protein</fullName>
    </submittedName>
</protein>